<feature type="transmembrane region" description="Helical" evidence="1">
    <location>
        <begin position="9"/>
        <end position="29"/>
    </location>
</feature>
<evidence type="ECO:0000313" key="3">
    <source>
        <dbReference type="Proteomes" id="UP001431131"/>
    </source>
</evidence>
<feature type="transmembrane region" description="Helical" evidence="1">
    <location>
        <begin position="64"/>
        <end position="91"/>
    </location>
</feature>
<sequence>MKRDTFLRIFHYCTEILLVYLLVFIYFIHENIIPPLIPFVSIVLGGAVLIAVLFRLIKSRAFSIVILAGILNVGIGLLVGFHIELIIILTLFNMWRVPIHINEAELKNENIVLGITFFSGIIVFFIGFNSDYLYRHIILMLTSLQILLIMLGRFIDGFLYSASNNKESNRRQIKWILVLVGLLIAITLLLTFALPLIKPTFFFLLKGVFYFFGILLMPLLYFLLGQDNFFARFYDAQFPKNKNNEQDYPFGDELISPEHAPIDPTFWWVLFALIIIGIIVVIWRNYTIGHHTIQVKQKVQSTSSLLVNNKPTSLAKRKPPKDYVRRRFFELERLAAKFNMGRRRDETAKEWLDRIGYTTEENDMVIYYENVRYNEVPLTHDEKEQYDKIVKELKRKMKDHKK</sequence>
<reference evidence="2" key="1">
    <citation type="submission" date="2022-02" db="EMBL/GenBank/DDBJ databases">
        <title>Fredinandcohnia quinoae sp. nov. isolated from Chenopodium quinoa seeds.</title>
        <authorList>
            <person name="Saati-Santamaria Z."/>
            <person name="Flores-Felix J.D."/>
            <person name="Igual J.M."/>
            <person name="Velazquez E."/>
            <person name="Garcia-Fraile P."/>
            <person name="Martinez-Molina E."/>
        </authorList>
    </citation>
    <scope>NUCLEOTIDE SEQUENCE</scope>
    <source>
        <strain evidence="2">SECRCQ15</strain>
    </source>
</reference>
<proteinExistence type="predicted"/>
<feature type="transmembrane region" description="Helical" evidence="1">
    <location>
        <begin position="35"/>
        <end position="57"/>
    </location>
</feature>
<feature type="transmembrane region" description="Helical" evidence="1">
    <location>
        <begin position="137"/>
        <end position="155"/>
    </location>
</feature>
<dbReference type="Proteomes" id="UP001431131">
    <property type="component" value="Unassembled WGS sequence"/>
</dbReference>
<feature type="transmembrane region" description="Helical" evidence="1">
    <location>
        <begin position="201"/>
        <end position="224"/>
    </location>
</feature>
<feature type="transmembrane region" description="Helical" evidence="1">
    <location>
        <begin position="111"/>
        <end position="130"/>
    </location>
</feature>
<dbReference type="RefSeq" id="WP_240256580.1">
    <property type="nucleotide sequence ID" value="NZ_JAKTTI010000025.1"/>
</dbReference>
<comment type="caution">
    <text evidence="2">The sequence shown here is derived from an EMBL/GenBank/DDBJ whole genome shotgun (WGS) entry which is preliminary data.</text>
</comment>
<dbReference type="EMBL" id="JAKTTI010000025">
    <property type="protein sequence ID" value="MCH1626664.1"/>
    <property type="molecule type" value="Genomic_DNA"/>
</dbReference>
<feature type="transmembrane region" description="Helical" evidence="1">
    <location>
        <begin position="175"/>
        <end position="194"/>
    </location>
</feature>
<keyword evidence="1" id="KW-0812">Transmembrane</keyword>
<accession>A0AAW5ED23</accession>
<protein>
    <recommendedName>
        <fullName evidence="4">DUF4129 domain-containing protein</fullName>
    </recommendedName>
</protein>
<evidence type="ECO:0000313" key="2">
    <source>
        <dbReference type="EMBL" id="MCH1626664.1"/>
    </source>
</evidence>
<keyword evidence="1" id="KW-1133">Transmembrane helix</keyword>
<evidence type="ECO:0000256" key="1">
    <source>
        <dbReference type="SAM" id="Phobius"/>
    </source>
</evidence>
<keyword evidence="3" id="KW-1185">Reference proteome</keyword>
<name>A0AAW5ED23_9BACI</name>
<organism evidence="2 3">
    <name type="scientific">Fredinandcohnia quinoae</name>
    <dbReference type="NCBI Taxonomy" id="2918902"/>
    <lineage>
        <taxon>Bacteria</taxon>
        <taxon>Bacillati</taxon>
        <taxon>Bacillota</taxon>
        <taxon>Bacilli</taxon>
        <taxon>Bacillales</taxon>
        <taxon>Bacillaceae</taxon>
        <taxon>Fredinandcohnia</taxon>
    </lineage>
</organism>
<gene>
    <name evidence="2" type="ORF">MJG50_15100</name>
</gene>
<keyword evidence="1" id="KW-0472">Membrane</keyword>
<evidence type="ECO:0008006" key="4">
    <source>
        <dbReference type="Google" id="ProtNLM"/>
    </source>
</evidence>
<dbReference type="AlphaFoldDB" id="A0AAW5ED23"/>
<feature type="transmembrane region" description="Helical" evidence="1">
    <location>
        <begin position="266"/>
        <end position="286"/>
    </location>
</feature>